<evidence type="ECO:0000313" key="1">
    <source>
        <dbReference type="EMBL" id="MDO5976920.1"/>
    </source>
</evidence>
<sequence length="306" mass="36676">MKIIKIIFTITVISALGYFAWENITSNPPPPSPPPSEPGYIKRIEKEIDSLGKMPNHTFSHEFYKAVQYRIDDYHRQRLLGKGKTNDKWQDILSKDLYATYTDKFIDQAKAVFNNEEWPNEDLRFIKREMDTLRSSTYLQSDGKISIYLDSINLVLSKYYEVNRFLSSCKRFRYSSYNLDDQFPDVRNKLKTAKMHLRSGIGSFNLNNCMRLKNGLRNIPQMLLDKHISYLHNKIKHHSNRYQNFEYHTNYYDQLYMPLNKQLKVLKNKSYWIYNNTYRQVYIDLNDLLRTDNRKAYDFFQLKNNN</sequence>
<dbReference type="Proteomes" id="UP001176806">
    <property type="component" value="Unassembled WGS sequence"/>
</dbReference>
<protein>
    <recommendedName>
        <fullName evidence="3">DUF3829 domain-containing protein</fullName>
    </recommendedName>
</protein>
<reference evidence="1" key="1">
    <citation type="submission" date="2023-07" db="EMBL/GenBank/DDBJ databases">
        <title>Two novel species in the genus Flavivirga.</title>
        <authorList>
            <person name="Kwon K."/>
        </authorList>
    </citation>
    <scope>NUCLEOTIDE SEQUENCE</scope>
    <source>
        <strain evidence="1">KACC 14158</strain>
    </source>
</reference>
<dbReference type="RefSeq" id="WP_303304250.1">
    <property type="nucleotide sequence ID" value="NZ_BAABDA010000011.1"/>
</dbReference>
<proteinExistence type="predicted"/>
<evidence type="ECO:0000313" key="2">
    <source>
        <dbReference type="Proteomes" id="UP001176806"/>
    </source>
</evidence>
<name>A0ABT8WUS0_9FLAO</name>
<dbReference type="EMBL" id="JAUOEL010000009">
    <property type="protein sequence ID" value="MDO5976920.1"/>
    <property type="molecule type" value="Genomic_DNA"/>
</dbReference>
<organism evidence="1 2">
    <name type="scientific">Flavivirga jejuensis</name>
    <dbReference type="NCBI Taxonomy" id="870487"/>
    <lineage>
        <taxon>Bacteria</taxon>
        <taxon>Pseudomonadati</taxon>
        <taxon>Bacteroidota</taxon>
        <taxon>Flavobacteriia</taxon>
        <taxon>Flavobacteriales</taxon>
        <taxon>Flavobacteriaceae</taxon>
        <taxon>Flavivirga</taxon>
    </lineage>
</organism>
<comment type="caution">
    <text evidence="1">The sequence shown here is derived from an EMBL/GenBank/DDBJ whole genome shotgun (WGS) entry which is preliminary data.</text>
</comment>
<keyword evidence="2" id="KW-1185">Reference proteome</keyword>
<accession>A0ABT8WUS0</accession>
<evidence type="ECO:0008006" key="3">
    <source>
        <dbReference type="Google" id="ProtNLM"/>
    </source>
</evidence>
<gene>
    <name evidence="1" type="ORF">Q4Q40_22190</name>
</gene>